<gene>
    <name evidence="8" type="ORF">IE4872_PA00057</name>
</gene>
<dbReference type="GO" id="GO:0018515">
    <property type="term" value="F:pimeloyl-CoA dehydrogenase activity"/>
    <property type="evidence" value="ECO:0007669"/>
    <property type="project" value="UniProtKB-EC"/>
</dbReference>
<dbReference type="SUPFAM" id="SSF47203">
    <property type="entry name" value="Acyl-CoA dehydrogenase C-terminal domain-like"/>
    <property type="match status" value="1"/>
</dbReference>
<sequence>MDYTLTEEQSLLRDTARSYFAKTADPTASAGKSKKIWDDISSMGWLAITVPVECGGIGGSIVDGCLLAREFGRSRVTVPFAETAILGPLAFANQPEMLEKIAAGNAKLAFSLQDDEPLVYEASGSGYILRGTRSFTRCDADATVLVVKAINTNENSPALFACPIGSPSSKVTRFSTLDGVGAVGVTFEPTGLSSDTCLTSPMGNPDLFDTLKLYECLAFSAEAIGLMEFLVNTTREYTMTREQFGQPLTNFQVVRHKLVEMYAYSQLAESLVFQAADTLFRLGPVTEAVQAVRAAFSFVGRQGRRVGKEAIQLHGAIGTMDEVPVGHAFARLVAISQSCGGAASHERSYAREAIAVGDSSRLWAL</sequence>
<protein>
    <submittedName>
        <fullName evidence="8">Pimeloyl-CoA dehydrogenase small subunit protein</fullName>
        <ecNumber evidence="8">1.3.1.62</ecNumber>
    </submittedName>
</protein>
<geneLocation type="plasmid" evidence="9">
    <name>prgalie4872a</name>
</geneLocation>
<dbReference type="InterPro" id="IPR036250">
    <property type="entry name" value="AcylCo_DH-like_C"/>
</dbReference>
<comment type="cofactor">
    <cofactor evidence="1">
        <name>FAD</name>
        <dbReference type="ChEBI" id="CHEBI:57692"/>
    </cofactor>
</comment>
<dbReference type="EMBL" id="CP017102">
    <property type="protein sequence ID" value="APO69804.1"/>
    <property type="molecule type" value="Genomic_DNA"/>
</dbReference>
<keyword evidence="3" id="KW-0285">Flavoprotein</keyword>
<keyword evidence="8" id="KW-0614">Plasmid</keyword>
<dbReference type="OrthoDB" id="9775090at2"/>
<keyword evidence="4" id="KW-0274">FAD</keyword>
<evidence type="ECO:0000313" key="8">
    <source>
        <dbReference type="EMBL" id="APO69804.1"/>
    </source>
</evidence>
<evidence type="ECO:0000259" key="7">
    <source>
        <dbReference type="Pfam" id="PF02771"/>
    </source>
</evidence>
<keyword evidence="5 8" id="KW-0560">Oxidoreductase</keyword>
<dbReference type="Pfam" id="PF02771">
    <property type="entry name" value="Acyl-CoA_dh_N"/>
    <property type="match status" value="1"/>
</dbReference>
<dbReference type="EC" id="1.3.1.62" evidence="8"/>
<dbReference type="InterPro" id="IPR009075">
    <property type="entry name" value="AcylCo_DH/oxidase_C"/>
</dbReference>
<evidence type="ECO:0000313" key="9">
    <source>
        <dbReference type="Proteomes" id="UP000184749"/>
    </source>
</evidence>
<feature type="domain" description="Acyl-CoA dehydrogenase/oxidase N-terminal" evidence="7">
    <location>
        <begin position="6"/>
        <end position="81"/>
    </location>
</feature>
<dbReference type="SUPFAM" id="SSF56645">
    <property type="entry name" value="Acyl-CoA dehydrogenase NM domain-like"/>
    <property type="match status" value="1"/>
</dbReference>
<dbReference type="PANTHER" id="PTHR43884:SF20">
    <property type="entry name" value="ACYL-COA DEHYDROGENASE FADE28"/>
    <property type="match status" value="1"/>
</dbReference>
<feature type="domain" description="Acyl-CoA dehydrogenase/oxidase C-terminal" evidence="6">
    <location>
        <begin position="217"/>
        <end position="331"/>
    </location>
</feature>
<dbReference type="GO" id="GO:0050660">
    <property type="term" value="F:flavin adenine dinucleotide binding"/>
    <property type="evidence" value="ECO:0007669"/>
    <property type="project" value="InterPro"/>
</dbReference>
<proteinExistence type="inferred from homology"/>
<dbReference type="RefSeq" id="WP_074070523.1">
    <property type="nucleotide sequence ID" value="NZ_CP017102.1"/>
</dbReference>
<organism evidence="8 9">
    <name type="scientific">Rhizobium gallicum</name>
    <dbReference type="NCBI Taxonomy" id="56730"/>
    <lineage>
        <taxon>Bacteria</taxon>
        <taxon>Pseudomonadati</taxon>
        <taxon>Pseudomonadota</taxon>
        <taxon>Alphaproteobacteria</taxon>
        <taxon>Hyphomicrobiales</taxon>
        <taxon>Rhizobiaceae</taxon>
        <taxon>Rhizobium/Agrobacterium group</taxon>
        <taxon>Rhizobium</taxon>
    </lineage>
</organism>
<dbReference type="InterPro" id="IPR013786">
    <property type="entry name" value="AcylCoA_DH/ox_N"/>
</dbReference>
<name>A0A1L5NPI9_9HYPH</name>
<dbReference type="Gene3D" id="1.10.540.10">
    <property type="entry name" value="Acyl-CoA dehydrogenase/oxidase, N-terminal domain"/>
    <property type="match status" value="1"/>
</dbReference>
<evidence type="ECO:0000256" key="4">
    <source>
        <dbReference type="ARBA" id="ARBA00022827"/>
    </source>
</evidence>
<accession>A0A1L5NPI9</accession>
<dbReference type="InterPro" id="IPR037069">
    <property type="entry name" value="AcylCoA_DH/ox_N_sf"/>
</dbReference>
<evidence type="ECO:0000256" key="5">
    <source>
        <dbReference type="ARBA" id="ARBA00023002"/>
    </source>
</evidence>
<evidence type="ECO:0000256" key="2">
    <source>
        <dbReference type="ARBA" id="ARBA00009347"/>
    </source>
</evidence>
<evidence type="ECO:0000259" key="6">
    <source>
        <dbReference type="Pfam" id="PF00441"/>
    </source>
</evidence>
<dbReference type="CDD" id="cd00567">
    <property type="entry name" value="ACAD"/>
    <property type="match status" value="1"/>
</dbReference>
<dbReference type="Proteomes" id="UP000184749">
    <property type="component" value="Plasmid pRgalIE4872a"/>
</dbReference>
<comment type="similarity">
    <text evidence="2">Belongs to the acyl-CoA dehydrogenase family.</text>
</comment>
<dbReference type="InterPro" id="IPR009100">
    <property type="entry name" value="AcylCoA_DH/oxidase_NM_dom_sf"/>
</dbReference>
<dbReference type="Gene3D" id="1.20.140.10">
    <property type="entry name" value="Butyryl-CoA Dehydrogenase, subunit A, domain 3"/>
    <property type="match status" value="1"/>
</dbReference>
<dbReference type="AlphaFoldDB" id="A0A1L5NPI9"/>
<dbReference type="PANTHER" id="PTHR43884">
    <property type="entry name" value="ACYL-COA DEHYDROGENASE"/>
    <property type="match status" value="1"/>
</dbReference>
<evidence type="ECO:0000256" key="1">
    <source>
        <dbReference type="ARBA" id="ARBA00001974"/>
    </source>
</evidence>
<dbReference type="Pfam" id="PF00441">
    <property type="entry name" value="Acyl-CoA_dh_1"/>
    <property type="match status" value="1"/>
</dbReference>
<dbReference type="GO" id="GO:0003995">
    <property type="term" value="F:acyl-CoA dehydrogenase activity"/>
    <property type="evidence" value="ECO:0007669"/>
    <property type="project" value="TreeGrafter"/>
</dbReference>
<evidence type="ECO:0000256" key="3">
    <source>
        <dbReference type="ARBA" id="ARBA00022630"/>
    </source>
</evidence>
<reference evidence="8 9" key="1">
    <citation type="submission" date="2016-09" db="EMBL/GenBank/DDBJ databases">
        <title>The complete genome sequences of Rhizobium gallicum, symbiovars gallicum and phaseoli, symbionts associated to common bean (Phaseolus vulgaris).</title>
        <authorList>
            <person name="Bustos P."/>
            <person name="Santamaria R.I."/>
            <person name="Perez-Carrascal O.M."/>
            <person name="Juarez S."/>
            <person name="Lozano L."/>
            <person name="Martinez-Flores I."/>
            <person name="Martinez-Romero E."/>
            <person name="Cevallos M."/>
            <person name="Romero D."/>
            <person name="Davila G."/>
            <person name="Gonzalez V."/>
        </authorList>
    </citation>
    <scope>NUCLEOTIDE SEQUENCE [LARGE SCALE GENOMIC DNA]</scope>
    <source>
        <strain evidence="8 9">IE4872</strain>
        <plasmid evidence="9">prgalie4872a</plasmid>
    </source>
</reference>